<dbReference type="InterPro" id="IPR000304">
    <property type="entry name" value="Pyrroline-COOH_reductase"/>
</dbReference>
<dbReference type="GO" id="GO:0004735">
    <property type="term" value="F:pyrroline-5-carboxylate reductase activity"/>
    <property type="evidence" value="ECO:0007669"/>
    <property type="project" value="InterPro"/>
</dbReference>
<dbReference type="InterPro" id="IPR008927">
    <property type="entry name" value="6-PGluconate_DH-like_C_sf"/>
</dbReference>
<evidence type="ECO:0000256" key="4">
    <source>
        <dbReference type="PIRSR" id="PIRSR000193-1"/>
    </source>
</evidence>
<name>A0A444LLT9_9HYPH</name>
<dbReference type="InterPro" id="IPR028939">
    <property type="entry name" value="P5C_Rdtase_cat_N"/>
</dbReference>
<sequence>MILGILGVGHLASAILAGLVRSGITDTILLSPRGKAVEIAARYGLEVCRDARDLVVRADVVLLAVRPADAASAVAGLPWRTGQVVVSVCAGVPLGDLPVAPARLSRAMPLTAAEINASPTIFFPDIPEARQLVERIGPAMALRSEQEFEVATVNAAIYGWAQDLIRRSAEWCTQQGTDPQTMRQLVAQTFVAAGRLIAEKDQSMEAMLTELVTPGGITELGLQVLADRGQPQAWQAACEAVLSKLTAEPA</sequence>
<dbReference type="OrthoDB" id="8418678at2"/>
<dbReference type="Gene3D" id="3.40.50.720">
    <property type="entry name" value="NAD(P)-binding Rossmann-like Domain"/>
    <property type="match status" value="1"/>
</dbReference>
<dbReference type="Gene3D" id="1.10.3730.10">
    <property type="entry name" value="ProC C-terminal domain-like"/>
    <property type="match status" value="1"/>
</dbReference>
<dbReference type="AlphaFoldDB" id="A0A444LLT9"/>
<feature type="binding site" evidence="4">
    <location>
        <begin position="64"/>
        <end position="67"/>
    </location>
    <ligand>
        <name>NADP(+)</name>
        <dbReference type="ChEBI" id="CHEBI:58349"/>
    </ligand>
</feature>
<protein>
    <recommendedName>
        <fullName evidence="9">Pyrroline-5-carboxylate reductase</fullName>
    </recommendedName>
</protein>
<feature type="domain" description="Pyrroline-5-carboxylate reductase dimerisation" evidence="6">
    <location>
        <begin position="164"/>
        <end position="244"/>
    </location>
</feature>
<evidence type="ECO:0000256" key="2">
    <source>
        <dbReference type="ARBA" id="ARBA00022857"/>
    </source>
</evidence>
<gene>
    <name evidence="7" type="ORF">EPK99_02945</name>
</gene>
<dbReference type="InterPro" id="IPR036291">
    <property type="entry name" value="NAD(P)-bd_dom_sf"/>
</dbReference>
<dbReference type="GO" id="GO:0055129">
    <property type="term" value="P:L-proline biosynthetic process"/>
    <property type="evidence" value="ECO:0007669"/>
    <property type="project" value="TreeGrafter"/>
</dbReference>
<dbReference type="SUPFAM" id="SSF51735">
    <property type="entry name" value="NAD(P)-binding Rossmann-fold domains"/>
    <property type="match status" value="1"/>
</dbReference>
<evidence type="ECO:0000256" key="3">
    <source>
        <dbReference type="ARBA" id="ARBA00023002"/>
    </source>
</evidence>
<dbReference type="Proteomes" id="UP000287687">
    <property type="component" value="Unassembled WGS sequence"/>
</dbReference>
<dbReference type="EMBL" id="SBIP01000001">
    <property type="protein sequence ID" value="RWX81291.1"/>
    <property type="molecule type" value="Genomic_DNA"/>
</dbReference>
<evidence type="ECO:0008006" key="9">
    <source>
        <dbReference type="Google" id="ProtNLM"/>
    </source>
</evidence>
<evidence type="ECO:0000256" key="1">
    <source>
        <dbReference type="ARBA" id="ARBA00005525"/>
    </source>
</evidence>
<keyword evidence="8" id="KW-1185">Reference proteome</keyword>
<evidence type="ECO:0000313" key="7">
    <source>
        <dbReference type="EMBL" id="RWX81291.1"/>
    </source>
</evidence>
<evidence type="ECO:0000259" key="5">
    <source>
        <dbReference type="Pfam" id="PF03807"/>
    </source>
</evidence>
<reference evidence="7 8" key="1">
    <citation type="submission" date="2019-01" db="EMBL/GenBank/DDBJ databases">
        <title>The draft genome of Rhizobium sp. 24NR.</title>
        <authorList>
            <person name="Liu L."/>
            <person name="Liang L."/>
            <person name="Shi S."/>
            <person name="Xu L."/>
            <person name="Wang X."/>
            <person name="Li L."/>
            <person name="Zhang X."/>
        </authorList>
    </citation>
    <scope>NUCLEOTIDE SEQUENCE [LARGE SCALE GENOMIC DNA]</scope>
    <source>
        <strain evidence="7 8">24NR</strain>
    </source>
</reference>
<dbReference type="RefSeq" id="WP_128441116.1">
    <property type="nucleotide sequence ID" value="NZ_SBIP01000001.1"/>
</dbReference>
<accession>A0A444LLT9</accession>
<organism evidence="7 8">
    <name type="scientific">Neorhizobium lilium</name>
    <dbReference type="NCBI Taxonomy" id="2503024"/>
    <lineage>
        <taxon>Bacteria</taxon>
        <taxon>Pseudomonadati</taxon>
        <taxon>Pseudomonadota</taxon>
        <taxon>Alphaproteobacteria</taxon>
        <taxon>Hyphomicrobiales</taxon>
        <taxon>Rhizobiaceae</taxon>
        <taxon>Rhizobium/Agrobacterium group</taxon>
        <taxon>Neorhizobium</taxon>
    </lineage>
</organism>
<dbReference type="PANTHER" id="PTHR11645">
    <property type="entry name" value="PYRROLINE-5-CARBOXYLATE REDUCTASE"/>
    <property type="match status" value="1"/>
</dbReference>
<evidence type="ECO:0000313" key="8">
    <source>
        <dbReference type="Proteomes" id="UP000287687"/>
    </source>
</evidence>
<keyword evidence="3" id="KW-0560">Oxidoreductase</keyword>
<feature type="domain" description="Pyrroline-5-carboxylate reductase catalytic N-terminal" evidence="5">
    <location>
        <begin position="3"/>
        <end position="91"/>
    </location>
</feature>
<dbReference type="Pfam" id="PF03807">
    <property type="entry name" value="F420_oxidored"/>
    <property type="match status" value="1"/>
</dbReference>
<dbReference type="PANTHER" id="PTHR11645:SF0">
    <property type="entry name" value="PYRROLINE-5-CARBOXYLATE REDUCTASE 3"/>
    <property type="match status" value="1"/>
</dbReference>
<dbReference type="InterPro" id="IPR029036">
    <property type="entry name" value="P5CR_dimer"/>
</dbReference>
<evidence type="ECO:0000259" key="6">
    <source>
        <dbReference type="Pfam" id="PF14748"/>
    </source>
</evidence>
<proteinExistence type="inferred from homology"/>
<comment type="similarity">
    <text evidence="1">Belongs to the pyrroline-5-carboxylate reductase family.</text>
</comment>
<keyword evidence="2 4" id="KW-0521">NADP</keyword>
<dbReference type="PIRSF" id="PIRSF000193">
    <property type="entry name" value="Pyrrol-5-carb_rd"/>
    <property type="match status" value="1"/>
</dbReference>
<comment type="caution">
    <text evidence="7">The sequence shown here is derived from an EMBL/GenBank/DDBJ whole genome shotgun (WGS) entry which is preliminary data.</text>
</comment>
<feature type="binding site" evidence="4">
    <location>
        <begin position="6"/>
        <end position="11"/>
    </location>
    <ligand>
        <name>NADP(+)</name>
        <dbReference type="ChEBI" id="CHEBI:58349"/>
    </ligand>
</feature>
<dbReference type="Pfam" id="PF14748">
    <property type="entry name" value="P5CR_dimer"/>
    <property type="match status" value="1"/>
</dbReference>
<dbReference type="SUPFAM" id="SSF48179">
    <property type="entry name" value="6-phosphogluconate dehydrogenase C-terminal domain-like"/>
    <property type="match status" value="1"/>
</dbReference>